<dbReference type="HAMAP" id="MF_00652">
    <property type="entry name" value="UPF0246"/>
    <property type="match status" value="1"/>
</dbReference>
<name>A0AAX2J2Q1_KINKI</name>
<dbReference type="NCBIfam" id="NF002542">
    <property type="entry name" value="PRK02101.1-3"/>
    <property type="match status" value="1"/>
</dbReference>
<gene>
    <name evidence="2" type="primary">yaaA</name>
    <name evidence="2" type="ORF">NCTC10529_00822</name>
</gene>
<dbReference type="NCBIfam" id="NF002541">
    <property type="entry name" value="PRK02101.1-1"/>
    <property type="match status" value="1"/>
</dbReference>
<reference evidence="2 3" key="1">
    <citation type="submission" date="2018-06" db="EMBL/GenBank/DDBJ databases">
        <authorList>
            <consortium name="Pathogen Informatics"/>
            <person name="Doyle S."/>
        </authorList>
    </citation>
    <scope>NUCLEOTIDE SEQUENCE [LARGE SCALE GENOMIC DNA]</scope>
    <source>
        <strain evidence="2 3">NCTC10529</strain>
    </source>
</reference>
<evidence type="ECO:0000256" key="1">
    <source>
        <dbReference type="HAMAP-Rule" id="MF_00652"/>
    </source>
</evidence>
<accession>A0AAX2J2Q1</accession>
<dbReference type="EMBL" id="LS483426">
    <property type="protein sequence ID" value="SQH24631.1"/>
    <property type="molecule type" value="Genomic_DNA"/>
</dbReference>
<dbReference type="Pfam" id="PF03883">
    <property type="entry name" value="H2O2_YaaD"/>
    <property type="match status" value="1"/>
</dbReference>
<dbReference type="Proteomes" id="UP000248598">
    <property type="component" value="Chromosome 1"/>
</dbReference>
<dbReference type="PANTHER" id="PTHR30283:SF4">
    <property type="entry name" value="PEROXIDE STRESS RESISTANCE PROTEIN YAAA"/>
    <property type="match status" value="1"/>
</dbReference>
<dbReference type="GO" id="GO:0005829">
    <property type="term" value="C:cytosol"/>
    <property type="evidence" value="ECO:0007669"/>
    <property type="project" value="TreeGrafter"/>
</dbReference>
<evidence type="ECO:0000313" key="2">
    <source>
        <dbReference type="EMBL" id="SQH24631.1"/>
    </source>
</evidence>
<dbReference type="InterPro" id="IPR005583">
    <property type="entry name" value="YaaA"/>
</dbReference>
<dbReference type="GO" id="GO:0033194">
    <property type="term" value="P:response to hydroperoxide"/>
    <property type="evidence" value="ECO:0007669"/>
    <property type="project" value="TreeGrafter"/>
</dbReference>
<comment type="similarity">
    <text evidence="1">Belongs to the UPF0246 family.</text>
</comment>
<dbReference type="PANTHER" id="PTHR30283">
    <property type="entry name" value="PEROXIDE STRESS RESPONSE PROTEIN YAAA"/>
    <property type="match status" value="1"/>
</dbReference>
<proteinExistence type="inferred from homology"/>
<dbReference type="GeneID" id="93262130"/>
<protein>
    <recommendedName>
        <fullName evidence="1">UPF0246 protein NCTC10529_00822</fullName>
    </recommendedName>
</protein>
<dbReference type="AlphaFoldDB" id="A0AAX2J2Q1"/>
<organism evidence="2 3">
    <name type="scientific">Kingella kingae</name>
    <dbReference type="NCBI Taxonomy" id="504"/>
    <lineage>
        <taxon>Bacteria</taxon>
        <taxon>Pseudomonadati</taxon>
        <taxon>Pseudomonadota</taxon>
        <taxon>Betaproteobacteria</taxon>
        <taxon>Neisseriales</taxon>
        <taxon>Neisseriaceae</taxon>
        <taxon>Kingella</taxon>
    </lineage>
</organism>
<dbReference type="RefSeq" id="WP_003785284.1">
    <property type="nucleotide sequence ID" value="NZ_CP045141.1"/>
</dbReference>
<sequence length="257" mass="29615">MYFLLSPAKNLNEERDFTPKIYSQPPLLDQAEQLMNDVRPLSPQQIAELMHVSDKIALLNAERNQNWQPPFTPDNAKQALFMFNGDVYDGIGAYQRSEEEISYIHNHVRILSGLYGVLRPLDLMQPYRLEMGTPLANSRGKNLYEFWGERVTERLNFTLQCSEDGIVVNLASQEYFKVIQPAKLNARIITPVFKDEKNGVYKVISFYAKRARGLMVRYAAENAIEDVEQLKQFDLDGYAYNEAASSENEWVFLRSQG</sequence>
<evidence type="ECO:0000313" key="3">
    <source>
        <dbReference type="Proteomes" id="UP000248598"/>
    </source>
</evidence>